<name>A0AC61KZ01_9EURY</name>
<evidence type="ECO:0000313" key="2">
    <source>
        <dbReference type="Proteomes" id="UP000248329"/>
    </source>
</evidence>
<accession>A0AC61KZ01</accession>
<organism evidence="1 2">
    <name type="scientific">Candidatus Methanogaster sp</name>
    <dbReference type="NCBI Taxonomy" id="3386292"/>
    <lineage>
        <taxon>Archaea</taxon>
        <taxon>Methanobacteriati</taxon>
        <taxon>Methanobacteriota</taxon>
        <taxon>Stenosarchaea group</taxon>
        <taxon>Methanomicrobia</taxon>
        <taxon>Methanosarcinales</taxon>
        <taxon>ANME-2 cluster</taxon>
        <taxon>Candidatus Methanogasteraceae</taxon>
        <taxon>Candidatus Methanogaster</taxon>
    </lineage>
</organism>
<reference evidence="1" key="1">
    <citation type="submission" date="2018-01" db="EMBL/GenBank/DDBJ databases">
        <authorList>
            <person name="Krukenberg V."/>
        </authorList>
    </citation>
    <scope>NUCLEOTIDE SEQUENCE</scope>
    <source>
        <strain evidence="1">E20ANME2</strain>
    </source>
</reference>
<sequence>MDITDRLYKLDLPTCLRICAGTDGSVTHLLELMTKKRVSVETEQQHITSADDEIARLLDIPVGEQVNERTVLLRAGGVAYVYARSLASIKQMPEGMEEDLMRADIPIGRIMQNHNLESRREIVEVGVLNLENSAFGKDCMVISRIYRIIHDKKTLIWINEMFPLDDRWSL</sequence>
<proteinExistence type="predicted"/>
<dbReference type="Proteomes" id="UP000248329">
    <property type="component" value="Unassembled WGS sequence"/>
</dbReference>
<protein>
    <submittedName>
        <fullName evidence="1">DUF98 domain-containing protein</fullName>
    </submittedName>
</protein>
<dbReference type="EMBL" id="PQXF01000056">
    <property type="protein sequence ID" value="PXF57561.1"/>
    <property type="molecule type" value="Genomic_DNA"/>
</dbReference>
<gene>
    <name evidence="1" type="ORF">C4B59_14940</name>
</gene>
<evidence type="ECO:0000313" key="1">
    <source>
        <dbReference type="EMBL" id="PXF57561.1"/>
    </source>
</evidence>
<comment type="caution">
    <text evidence="1">The sequence shown here is derived from an EMBL/GenBank/DDBJ whole genome shotgun (WGS) entry which is preliminary data.</text>
</comment>